<accession>A0A829Y6N6</accession>
<evidence type="ECO:0000259" key="2">
    <source>
        <dbReference type="PROSITE" id="PS51977"/>
    </source>
</evidence>
<name>A0A829Y6N6_9GAMM</name>
<proteinExistence type="predicted"/>
<evidence type="ECO:0000313" key="4">
    <source>
        <dbReference type="Proteomes" id="UP000445000"/>
    </source>
</evidence>
<dbReference type="AlphaFoldDB" id="A0A829Y6N6"/>
<dbReference type="RefSeq" id="WP_161810509.1">
    <property type="nucleotide sequence ID" value="NZ_BLJN01000001.1"/>
</dbReference>
<dbReference type="InterPro" id="IPR036930">
    <property type="entry name" value="WGR_dom_sf"/>
</dbReference>
<comment type="caution">
    <text evidence="3">The sequence shown here is derived from an EMBL/GenBank/DDBJ whole genome shotgun (WGS) entry which is preliminary data.</text>
</comment>
<evidence type="ECO:0000313" key="3">
    <source>
        <dbReference type="EMBL" id="GFE78635.1"/>
    </source>
</evidence>
<dbReference type="CDD" id="cd07996">
    <property type="entry name" value="WGR_MMR_like"/>
    <property type="match status" value="1"/>
</dbReference>
<dbReference type="PANTHER" id="PTHR30634">
    <property type="entry name" value="OUTER MEMBRANE LOLAB LIPOPROTEIN INSERTION APPARATUS"/>
    <property type="match status" value="1"/>
</dbReference>
<dbReference type="InterPro" id="IPR025406">
    <property type="entry name" value="DUF4132"/>
</dbReference>
<dbReference type="PROSITE" id="PS51977">
    <property type="entry name" value="WGR"/>
    <property type="match status" value="1"/>
</dbReference>
<evidence type="ECO:0000256" key="1">
    <source>
        <dbReference type="SAM" id="MobiDB-lite"/>
    </source>
</evidence>
<dbReference type="InterPro" id="IPR050458">
    <property type="entry name" value="LolB"/>
</dbReference>
<feature type="region of interest" description="Disordered" evidence="1">
    <location>
        <begin position="75"/>
        <end position="102"/>
    </location>
</feature>
<dbReference type="PANTHER" id="PTHR30634:SF16">
    <property type="entry name" value="OUTER-MEMBRANE LIPOPROTEIN LOLB"/>
    <property type="match status" value="1"/>
</dbReference>
<protein>
    <recommendedName>
        <fullName evidence="2">WGR domain-containing protein</fullName>
    </recommendedName>
</protein>
<feature type="domain" description="WGR" evidence="2">
    <location>
        <begin position="1"/>
        <end position="80"/>
    </location>
</feature>
<dbReference type="InterPro" id="IPR049809">
    <property type="entry name" value="YehF/YfeS-like_WGR"/>
</dbReference>
<dbReference type="Pfam" id="PF13569">
    <property type="entry name" value="DUF4132"/>
    <property type="match status" value="1"/>
</dbReference>
<dbReference type="Pfam" id="PF05406">
    <property type="entry name" value="WGR"/>
    <property type="match status" value="1"/>
</dbReference>
<dbReference type="Gene3D" id="2.20.140.10">
    <property type="entry name" value="WGR domain"/>
    <property type="match status" value="1"/>
</dbReference>
<dbReference type="SUPFAM" id="SSF142921">
    <property type="entry name" value="WGR domain-like"/>
    <property type="match status" value="1"/>
</dbReference>
<dbReference type="Proteomes" id="UP000445000">
    <property type="component" value="Unassembled WGS sequence"/>
</dbReference>
<gene>
    <name evidence="3" type="ORF">GCM10011487_06350</name>
</gene>
<keyword evidence="4" id="KW-1185">Reference proteome</keyword>
<dbReference type="InterPro" id="IPR008893">
    <property type="entry name" value="WGR_domain"/>
</dbReference>
<reference evidence="4" key="1">
    <citation type="submission" date="2020-01" db="EMBL/GenBank/DDBJ databases">
        <title>'Steroidobacter agaridevorans' sp. nov., agar-degrading bacteria isolated from rhizosphere soils.</title>
        <authorList>
            <person name="Ikenaga M."/>
            <person name="Kataoka M."/>
            <person name="Murouchi A."/>
            <person name="Katsuragi S."/>
            <person name="Sakai M."/>
        </authorList>
    </citation>
    <scope>NUCLEOTIDE SEQUENCE [LARGE SCALE GENOMIC DNA]</scope>
    <source>
        <strain evidence="4">YU21-B</strain>
    </source>
</reference>
<organism evidence="3 4">
    <name type="scientific">Steroidobacter agaridevorans</name>
    <dbReference type="NCBI Taxonomy" id="2695856"/>
    <lineage>
        <taxon>Bacteria</taxon>
        <taxon>Pseudomonadati</taxon>
        <taxon>Pseudomonadota</taxon>
        <taxon>Gammaproteobacteria</taxon>
        <taxon>Steroidobacterales</taxon>
        <taxon>Steroidobacteraceae</taxon>
        <taxon>Steroidobacter</taxon>
    </lineage>
</organism>
<dbReference type="EMBL" id="BLJN01000001">
    <property type="protein sequence ID" value="GFE78635.1"/>
    <property type="molecule type" value="Genomic_DNA"/>
</dbReference>
<sequence length="1239" mass="136923">MKRFELVAGTSSKFWEVSVSGSDLTVRFGRIGTNGQTKTKALASAAAAEKERDKLIKEKTGGGYKEVTVAAGATLAPVKTEPRETPAKQTPVAESPVEQPAPSQPAVANVAEVAPAPAPSKDIEWPTGGFQWTAELRKSLPIVRGINVPPLPPLQSSPLEPFEFKDEKYLSAGNMQALASAAGRPWTYWGAAGSRERITTESLQQADHEFWLEMFAQTLCAFQPKGMDWVVSCGRSLHGIAFMLEVTLEMWAIMSKNPRYYPTQLFGDLRHAIAAADDAEYAAALAVATKVRAAGNSEHLMPTAYLFPHLTEWVLEAMERKLDSTDLVLAQSVIPPEALYAHLHSKQWYLYYLAGALLLQAHLHGERAFDLLALALKKAGDRDNIERALRLLTAMRVPQLIEVLVDRIESKEVRAALDKEAERYPAAVLQTCLQKWLANSDRSLEGWLVRLALRKQEAAQSALATLDAGGRAKFEALLAALNRTDADPASLPELLRNPPWLQKRKAQELPTLTLQQLPVTDTLQWSQSELQQHAGFKPNSYALNNKPANEPQDHYLLKFLDIAPTSFERILRGEPFRPEDQQTREYRRGYVLEHVMLLPEKVVLSLWNSFPAQGWYSWSDHNTPAILALLARHGLKALPGFLAYAQANTLEGLTIAAKIDSAALAPMALHALRNLKKAKSIAAQWISAHPRTTAIVALPVAFGPPREERDNARFGLRWLMQNGFENVARDVANEYGAEGAAALQALLDADPLLVLPAKMPKIPPFFVPASFRRPELPDGGALPVSACEYIGNMLTISRLDAPYPGIQIVRETCTSASLAEFAWDLFEAWLASGAPSKEGWAFQALGLLGNDETARRLTPRIREWPGEAAHARAVTGLDILAAIGTDAALMHLNAIAAKVKFKGLQDKAREKIDAIAEARGLTAAELADRLVPDLGLDEDGRLKLDFGPRQFYASFDETLKPLVRDAQGTRLKDLPKPNKSDDAALAEAATERYRQLKKDAKSIASVQLIRLELAMIARRRWSAADFKLFFIDHPLTRHLSARLVWGVYRDGQMVTAFRVAEDWTLADDQDSLYELPSDATVGIAHVLEMPQPLQAAFGQIFADYEILQPFRQLGRETYALTENELRGTELTRFKDKFVATGSVMGLINRGWERGAAQDGGWVGHFSKPIDDQYEVQIALDPGTVVGDVSYEPKQRIPSVMFRKSGTWDQHGLVKFSKLDPVLASEVLRDLELMAPFAGE</sequence>
<dbReference type="SMART" id="SM00773">
    <property type="entry name" value="WGR"/>
    <property type="match status" value="1"/>
</dbReference>